<keyword evidence="2" id="KW-1185">Reference proteome</keyword>
<reference evidence="1 2" key="1">
    <citation type="submission" date="2023-03" db="EMBL/GenBank/DDBJ databases">
        <title>High recombination rates correlate with genetic variation in Cardiocondyla obscurior ants.</title>
        <authorList>
            <person name="Errbii M."/>
        </authorList>
    </citation>
    <scope>NUCLEOTIDE SEQUENCE [LARGE SCALE GENOMIC DNA]</scope>
    <source>
        <strain evidence="1">Alpha-2009</strain>
        <tissue evidence="1">Whole body</tissue>
    </source>
</reference>
<comment type="caution">
    <text evidence="1">The sequence shown here is derived from an EMBL/GenBank/DDBJ whole genome shotgun (WGS) entry which is preliminary data.</text>
</comment>
<dbReference type="Proteomes" id="UP001430953">
    <property type="component" value="Unassembled WGS sequence"/>
</dbReference>
<gene>
    <name evidence="1" type="ORF">PUN28_008277</name>
</gene>
<evidence type="ECO:0000313" key="2">
    <source>
        <dbReference type="Proteomes" id="UP001430953"/>
    </source>
</evidence>
<proteinExistence type="predicted"/>
<evidence type="ECO:0000313" key="1">
    <source>
        <dbReference type="EMBL" id="KAL0120451.1"/>
    </source>
</evidence>
<organism evidence="1 2">
    <name type="scientific">Cardiocondyla obscurior</name>
    <dbReference type="NCBI Taxonomy" id="286306"/>
    <lineage>
        <taxon>Eukaryota</taxon>
        <taxon>Metazoa</taxon>
        <taxon>Ecdysozoa</taxon>
        <taxon>Arthropoda</taxon>
        <taxon>Hexapoda</taxon>
        <taxon>Insecta</taxon>
        <taxon>Pterygota</taxon>
        <taxon>Neoptera</taxon>
        <taxon>Endopterygota</taxon>
        <taxon>Hymenoptera</taxon>
        <taxon>Apocrita</taxon>
        <taxon>Aculeata</taxon>
        <taxon>Formicoidea</taxon>
        <taxon>Formicidae</taxon>
        <taxon>Myrmicinae</taxon>
        <taxon>Cardiocondyla</taxon>
    </lineage>
</organism>
<sequence>MQPTRRTRSAYFKSCDTRLTSKPTQVASPIFFGFKYVVLSSYNCVCVKAFVTRRIDGAEDKAFLVNKIGTDKTYKTPRILSTLRAIHCILEDLTKDAIDNGIFMEIYFTLGSKDKGVMSEPVTIKEKFEEDYEEVIKYNKKNKN</sequence>
<dbReference type="EMBL" id="JADYXP020000007">
    <property type="protein sequence ID" value="KAL0120451.1"/>
    <property type="molecule type" value="Genomic_DNA"/>
</dbReference>
<dbReference type="AlphaFoldDB" id="A0AAW2G329"/>
<accession>A0AAW2G329</accession>
<protein>
    <submittedName>
        <fullName evidence="1">Uncharacterized protein</fullName>
    </submittedName>
</protein>
<name>A0AAW2G329_9HYME</name>